<keyword evidence="3" id="KW-1185">Reference proteome</keyword>
<protein>
    <submittedName>
        <fullName evidence="2">Uncharacterized protein</fullName>
    </submittedName>
</protein>
<dbReference type="AlphaFoldDB" id="A0A8H6U3U4"/>
<evidence type="ECO:0000313" key="2">
    <source>
        <dbReference type="EMBL" id="KAF7328377.1"/>
    </source>
</evidence>
<feature type="compositionally biased region" description="Polar residues" evidence="1">
    <location>
        <begin position="228"/>
        <end position="250"/>
    </location>
</feature>
<organism evidence="2 3">
    <name type="scientific">Mycena venus</name>
    <dbReference type="NCBI Taxonomy" id="2733690"/>
    <lineage>
        <taxon>Eukaryota</taxon>
        <taxon>Fungi</taxon>
        <taxon>Dikarya</taxon>
        <taxon>Basidiomycota</taxon>
        <taxon>Agaricomycotina</taxon>
        <taxon>Agaricomycetes</taxon>
        <taxon>Agaricomycetidae</taxon>
        <taxon>Agaricales</taxon>
        <taxon>Marasmiineae</taxon>
        <taxon>Mycenaceae</taxon>
        <taxon>Mycena</taxon>
    </lineage>
</organism>
<dbReference type="Proteomes" id="UP000620124">
    <property type="component" value="Unassembled WGS sequence"/>
</dbReference>
<comment type="caution">
    <text evidence="2">The sequence shown here is derived from an EMBL/GenBank/DDBJ whole genome shotgun (WGS) entry which is preliminary data.</text>
</comment>
<accession>A0A8H6U3U4</accession>
<proteinExistence type="predicted"/>
<evidence type="ECO:0000313" key="3">
    <source>
        <dbReference type="Proteomes" id="UP000620124"/>
    </source>
</evidence>
<evidence type="ECO:0000256" key="1">
    <source>
        <dbReference type="SAM" id="MobiDB-lite"/>
    </source>
</evidence>
<dbReference type="OrthoDB" id="3044997at2759"/>
<feature type="compositionally biased region" description="Polar residues" evidence="1">
    <location>
        <begin position="211"/>
        <end position="220"/>
    </location>
</feature>
<name>A0A8H6U3U4_9AGAR</name>
<feature type="region of interest" description="Disordered" evidence="1">
    <location>
        <begin position="159"/>
        <end position="297"/>
    </location>
</feature>
<dbReference type="EMBL" id="JACAZI010000036">
    <property type="protein sequence ID" value="KAF7328377.1"/>
    <property type="molecule type" value="Genomic_DNA"/>
</dbReference>
<gene>
    <name evidence="2" type="ORF">MVEN_02553300</name>
</gene>
<reference evidence="2" key="1">
    <citation type="submission" date="2020-05" db="EMBL/GenBank/DDBJ databases">
        <title>Mycena genomes resolve the evolution of fungal bioluminescence.</title>
        <authorList>
            <person name="Tsai I.J."/>
        </authorList>
    </citation>
    <scope>NUCLEOTIDE SEQUENCE</scope>
    <source>
        <strain evidence="2">CCC161011</strain>
    </source>
</reference>
<feature type="compositionally biased region" description="Low complexity" evidence="1">
    <location>
        <begin position="179"/>
        <end position="188"/>
    </location>
</feature>
<sequence>MDPYLYPVAEPGYESDTGERDVPTLADFENNTPVKVVIGTAKRGNRKVLNRKGRAIIRITAKRGWSHKAIAYIFRVSESSVARAVENIFYKPPRDNIDEDPRTMMRRSPIRVFPLDVVDDELDTDELKYLDEDFSWGGLPQREAKMKCNTRIKEVVKDDDNQADATATPQKRIYEHTISSFTPSPSSSVQPVLTGSPAKKPRYSDVLPAGRSQNQESSTDLRLLARGSPSSHASNTPRLSPSQAPFQAQGSSPSLRSMLPPPSHNRPLSSPLTDRAPQPDLPAFLKTLTDVDFTPAP</sequence>